<dbReference type="InterPro" id="IPR045175">
    <property type="entry name" value="M28_fam"/>
</dbReference>
<dbReference type="InterPro" id="IPR007484">
    <property type="entry name" value="Peptidase_M28"/>
</dbReference>
<dbReference type="SUPFAM" id="SSF53187">
    <property type="entry name" value="Zn-dependent exopeptidases"/>
    <property type="match status" value="1"/>
</dbReference>
<dbReference type="Pfam" id="PF04389">
    <property type="entry name" value="Peptidase_M28"/>
    <property type="match status" value="1"/>
</dbReference>
<accession>A0A160TL03</accession>
<dbReference type="Gene3D" id="3.40.630.10">
    <property type="entry name" value="Zn peptidases"/>
    <property type="match status" value="1"/>
</dbReference>
<name>A0A160TL03_9ZZZZ</name>
<dbReference type="PANTHER" id="PTHR12147:SF26">
    <property type="entry name" value="PEPTIDASE M28 DOMAIN-CONTAINING PROTEIN"/>
    <property type="match status" value="1"/>
</dbReference>
<sequence>MALAVLANRLPTPAPEEAPATQFSAGRAMKDVRTIARRAHPAGSAEIEDTRRYLMERMTGLGLAPQIHVQNAIVTRRYFNDVAIGGLMRNIVGELKGSDPALPAVLLMAHYDTAPLSPGAGDDTSGVAVALEVARALKAAGPLRRSVIFLFTDGEESGLLGSSAFFESDPLRSRIGPVINLEARGDRGKTMMFQTSANNRTLVDVYRRSVGSPAADR</sequence>
<evidence type="ECO:0000256" key="1">
    <source>
        <dbReference type="ARBA" id="ARBA00022801"/>
    </source>
</evidence>
<dbReference type="EMBL" id="CZQE01000242">
    <property type="protein sequence ID" value="CUS45323.1"/>
    <property type="molecule type" value="Genomic_DNA"/>
</dbReference>
<dbReference type="PANTHER" id="PTHR12147">
    <property type="entry name" value="METALLOPEPTIDASE M28 FAMILY MEMBER"/>
    <property type="match status" value="1"/>
</dbReference>
<evidence type="ECO:0000259" key="2">
    <source>
        <dbReference type="Pfam" id="PF04389"/>
    </source>
</evidence>
<keyword evidence="1" id="KW-0378">Hydrolase</keyword>
<dbReference type="AlphaFoldDB" id="A0A160TL03"/>
<gene>
    <name evidence="3" type="ORF">MGWOODY_Smn1177</name>
</gene>
<dbReference type="GO" id="GO:0008235">
    <property type="term" value="F:metalloexopeptidase activity"/>
    <property type="evidence" value="ECO:0007669"/>
    <property type="project" value="InterPro"/>
</dbReference>
<evidence type="ECO:0000313" key="3">
    <source>
        <dbReference type="EMBL" id="CUS45323.1"/>
    </source>
</evidence>
<feature type="domain" description="Peptidase M28" evidence="2">
    <location>
        <begin position="90"/>
        <end position="214"/>
    </location>
</feature>
<dbReference type="InterPro" id="IPR001261">
    <property type="entry name" value="ArgE/DapE_CS"/>
</dbReference>
<dbReference type="GO" id="GO:0006508">
    <property type="term" value="P:proteolysis"/>
    <property type="evidence" value="ECO:0007669"/>
    <property type="project" value="InterPro"/>
</dbReference>
<reference evidence="3" key="1">
    <citation type="submission" date="2015-10" db="EMBL/GenBank/DDBJ databases">
        <authorList>
            <person name="Gilbert D.G."/>
        </authorList>
    </citation>
    <scope>NUCLEOTIDE SEQUENCE</scope>
</reference>
<protein>
    <submittedName>
        <fullName evidence="3">Peptidase, M20/M25/M40 family</fullName>
    </submittedName>
</protein>
<dbReference type="PROSITE" id="PS00758">
    <property type="entry name" value="ARGE_DAPE_CPG2_1"/>
    <property type="match status" value="1"/>
</dbReference>
<organism evidence="3">
    <name type="scientific">hydrothermal vent metagenome</name>
    <dbReference type="NCBI Taxonomy" id="652676"/>
    <lineage>
        <taxon>unclassified sequences</taxon>
        <taxon>metagenomes</taxon>
        <taxon>ecological metagenomes</taxon>
    </lineage>
</organism>
<proteinExistence type="predicted"/>